<sequence>MTLGSWWTDLNAKKLIGVKWIYRTKFNANGSVNKYKARLVVKGYAQVFGVDFSETFAPVA</sequence>
<proteinExistence type="predicted"/>
<feature type="domain" description="Reverse transcriptase Ty1/copia-type" evidence="1">
    <location>
        <begin position="12"/>
        <end position="60"/>
    </location>
</feature>
<dbReference type="Pfam" id="PF07727">
    <property type="entry name" value="RVT_2"/>
    <property type="match status" value="1"/>
</dbReference>
<dbReference type="AlphaFoldDB" id="A0A2P2IY22"/>
<organism evidence="2">
    <name type="scientific">Rhizophora mucronata</name>
    <name type="common">Asiatic mangrove</name>
    <dbReference type="NCBI Taxonomy" id="61149"/>
    <lineage>
        <taxon>Eukaryota</taxon>
        <taxon>Viridiplantae</taxon>
        <taxon>Streptophyta</taxon>
        <taxon>Embryophyta</taxon>
        <taxon>Tracheophyta</taxon>
        <taxon>Spermatophyta</taxon>
        <taxon>Magnoliopsida</taxon>
        <taxon>eudicotyledons</taxon>
        <taxon>Gunneridae</taxon>
        <taxon>Pentapetalae</taxon>
        <taxon>rosids</taxon>
        <taxon>fabids</taxon>
        <taxon>Malpighiales</taxon>
        <taxon>Rhizophoraceae</taxon>
        <taxon>Rhizophora</taxon>
    </lineage>
</organism>
<dbReference type="EMBL" id="GGEC01005634">
    <property type="protein sequence ID" value="MBW86117.1"/>
    <property type="molecule type" value="Transcribed_RNA"/>
</dbReference>
<accession>A0A2P2IY22</accession>
<evidence type="ECO:0000313" key="2">
    <source>
        <dbReference type="EMBL" id="MBW86117.1"/>
    </source>
</evidence>
<protein>
    <recommendedName>
        <fullName evidence="1">Reverse transcriptase Ty1/copia-type domain-containing protein</fullName>
    </recommendedName>
</protein>
<name>A0A2P2IY22_RHIMU</name>
<reference evidence="2" key="1">
    <citation type="submission" date="2018-02" db="EMBL/GenBank/DDBJ databases">
        <title>Rhizophora mucronata_Transcriptome.</title>
        <authorList>
            <person name="Meera S.P."/>
            <person name="Sreeshan A."/>
            <person name="Augustine A."/>
        </authorList>
    </citation>
    <scope>NUCLEOTIDE SEQUENCE</scope>
    <source>
        <tissue evidence="2">Leaf</tissue>
    </source>
</reference>
<dbReference type="InterPro" id="IPR013103">
    <property type="entry name" value="RVT_2"/>
</dbReference>
<evidence type="ECO:0000259" key="1">
    <source>
        <dbReference type="Pfam" id="PF07727"/>
    </source>
</evidence>